<keyword evidence="9" id="KW-1185">Reference proteome</keyword>
<dbReference type="EMBL" id="BMJM01000004">
    <property type="protein sequence ID" value="GGE09743.1"/>
    <property type="molecule type" value="Genomic_DNA"/>
</dbReference>
<dbReference type="Proteomes" id="UP000635071">
    <property type="component" value="Unassembled WGS sequence"/>
</dbReference>
<evidence type="ECO:0000259" key="7">
    <source>
        <dbReference type="Pfam" id="PF02706"/>
    </source>
</evidence>
<evidence type="ECO:0000313" key="9">
    <source>
        <dbReference type="Proteomes" id="UP000635071"/>
    </source>
</evidence>
<proteinExistence type="predicted"/>
<evidence type="ECO:0000256" key="1">
    <source>
        <dbReference type="ARBA" id="ARBA00004651"/>
    </source>
</evidence>
<keyword evidence="2" id="KW-1003">Cell membrane</keyword>
<keyword evidence="5 6" id="KW-0472">Membrane</keyword>
<keyword evidence="3 6" id="KW-0812">Transmembrane</keyword>
<dbReference type="PANTHER" id="PTHR32309">
    <property type="entry name" value="TYROSINE-PROTEIN KINASE"/>
    <property type="match status" value="1"/>
</dbReference>
<dbReference type="Pfam" id="PF02706">
    <property type="entry name" value="Wzz"/>
    <property type="match status" value="1"/>
</dbReference>
<dbReference type="PANTHER" id="PTHR32309:SF13">
    <property type="entry name" value="FERRIC ENTEROBACTIN TRANSPORT PROTEIN FEPE"/>
    <property type="match status" value="1"/>
</dbReference>
<feature type="transmembrane region" description="Helical" evidence="6">
    <location>
        <begin position="282"/>
        <end position="305"/>
    </location>
</feature>
<protein>
    <recommendedName>
        <fullName evidence="7">Polysaccharide chain length determinant N-terminal domain-containing protein</fullName>
    </recommendedName>
</protein>
<gene>
    <name evidence="8" type="ORF">GCM10011529_15110</name>
</gene>
<sequence>MTEVTSARIPEPGEIDLAALARRVWSQRWTGMLFVVACVAMAVAYLHAAPHRYMAVMVVTPADQSGSKAAGNLAGLGSLVGLNLNEQAGSAFSMYGEAATSYAVAQLLNSDRDLMKRVFPRSWNDRENRWQEPPSAIRPLIKSIKSLLGMPIRPWHEPDASDLKTYLDRELSASEDKRKAAITLSYENEDAKFARIFLGRVNAAADGYMREQALARATTYVEYLEQRLAQVQVAEYRQSMAQVLGNYEKTRMMASSTASYAAEPFGGIWVSQDPTSPKPLPVIALGFFAGLAIWLIHVFAVLPAFAARRRRRLQRTG</sequence>
<evidence type="ECO:0000256" key="5">
    <source>
        <dbReference type="ARBA" id="ARBA00023136"/>
    </source>
</evidence>
<name>A0A917E6N5_9SPHN</name>
<keyword evidence="4 6" id="KW-1133">Transmembrane helix</keyword>
<evidence type="ECO:0000256" key="2">
    <source>
        <dbReference type="ARBA" id="ARBA00022475"/>
    </source>
</evidence>
<evidence type="ECO:0000256" key="6">
    <source>
        <dbReference type="SAM" id="Phobius"/>
    </source>
</evidence>
<evidence type="ECO:0000256" key="3">
    <source>
        <dbReference type="ARBA" id="ARBA00022692"/>
    </source>
</evidence>
<feature type="domain" description="Polysaccharide chain length determinant N-terminal" evidence="7">
    <location>
        <begin position="14"/>
        <end position="114"/>
    </location>
</feature>
<reference evidence="8" key="1">
    <citation type="journal article" date="2014" name="Int. J. Syst. Evol. Microbiol.">
        <title>Complete genome sequence of Corynebacterium casei LMG S-19264T (=DSM 44701T), isolated from a smear-ripened cheese.</title>
        <authorList>
            <consortium name="US DOE Joint Genome Institute (JGI-PGF)"/>
            <person name="Walter F."/>
            <person name="Albersmeier A."/>
            <person name="Kalinowski J."/>
            <person name="Ruckert C."/>
        </authorList>
    </citation>
    <scope>NUCLEOTIDE SEQUENCE</scope>
    <source>
        <strain evidence="8">CGMCC 1.15519</strain>
    </source>
</reference>
<accession>A0A917E6N5</accession>
<evidence type="ECO:0000313" key="8">
    <source>
        <dbReference type="EMBL" id="GGE09743.1"/>
    </source>
</evidence>
<organism evidence="8 9">
    <name type="scientific">Sandarakinorhabdus glacialis</name>
    <dbReference type="NCBI Taxonomy" id="1614636"/>
    <lineage>
        <taxon>Bacteria</taxon>
        <taxon>Pseudomonadati</taxon>
        <taxon>Pseudomonadota</taxon>
        <taxon>Alphaproteobacteria</taxon>
        <taxon>Sphingomonadales</taxon>
        <taxon>Sphingosinicellaceae</taxon>
        <taxon>Sandarakinorhabdus</taxon>
    </lineage>
</organism>
<dbReference type="RefSeq" id="WP_188762319.1">
    <property type="nucleotide sequence ID" value="NZ_BMJM01000004.1"/>
</dbReference>
<reference evidence="8" key="2">
    <citation type="submission" date="2020-09" db="EMBL/GenBank/DDBJ databases">
        <authorList>
            <person name="Sun Q."/>
            <person name="Zhou Y."/>
        </authorList>
    </citation>
    <scope>NUCLEOTIDE SEQUENCE</scope>
    <source>
        <strain evidence="8">CGMCC 1.15519</strain>
    </source>
</reference>
<feature type="transmembrane region" description="Helical" evidence="6">
    <location>
        <begin position="29"/>
        <end position="48"/>
    </location>
</feature>
<comment type="subcellular location">
    <subcellularLocation>
        <location evidence="1">Cell membrane</location>
        <topology evidence="1">Multi-pass membrane protein</topology>
    </subcellularLocation>
</comment>
<comment type="caution">
    <text evidence="8">The sequence shown here is derived from an EMBL/GenBank/DDBJ whole genome shotgun (WGS) entry which is preliminary data.</text>
</comment>
<evidence type="ECO:0000256" key="4">
    <source>
        <dbReference type="ARBA" id="ARBA00022989"/>
    </source>
</evidence>
<dbReference type="InterPro" id="IPR003856">
    <property type="entry name" value="LPS_length_determ_N"/>
</dbReference>
<dbReference type="AlphaFoldDB" id="A0A917E6N5"/>
<dbReference type="InterPro" id="IPR050445">
    <property type="entry name" value="Bact_polysacc_biosynth/exp"/>
</dbReference>
<dbReference type="GO" id="GO:0004713">
    <property type="term" value="F:protein tyrosine kinase activity"/>
    <property type="evidence" value="ECO:0007669"/>
    <property type="project" value="TreeGrafter"/>
</dbReference>
<dbReference type="GO" id="GO:0005886">
    <property type="term" value="C:plasma membrane"/>
    <property type="evidence" value="ECO:0007669"/>
    <property type="project" value="UniProtKB-SubCell"/>
</dbReference>